<proteinExistence type="predicted"/>
<dbReference type="EMBL" id="MN740214">
    <property type="protein sequence ID" value="QHT94094.1"/>
    <property type="molecule type" value="Genomic_DNA"/>
</dbReference>
<sequence length="39" mass="4605">MNNFLHIMLYVISNILLSISKNNNQQWKRIGINISLTLF</sequence>
<protein>
    <submittedName>
        <fullName evidence="1">Uncharacterized protein</fullName>
    </submittedName>
</protein>
<dbReference type="AlphaFoldDB" id="A0A6C0ILP2"/>
<organism evidence="1">
    <name type="scientific">viral metagenome</name>
    <dbReference type="NCBI Taxonomy" id="1070528"/>
    <lineage>
        <taxon>unclassified sequences</taxon>
        <taxon>metagenomes</taxon>
        <taxon>organismal metagenomes</taxon>
    </lineage>
</organism>
<evidence type="ECO:0000313" key="1">
    <source>
        <dbReference type="EMBL" id="QHT94094.1"/>
    </source>
</evidence>
<accession>A0A6C0ILP2</accession>
<reference evidence="1" key="1">
    <citation type="journal article" date="2020" name="Nature">
        <title>Giant virus diversity and host interactions through global metagenomics.</title>
        <authorList>
            <person name="Schulz F."/>
            <person name="Roux S."/>
            <person name="Paez-Espino D."/>
            <person name="Jungbluth S."/>
            <person name="Walsh D.A."/>
            <person name="Denef V.J."/>
            <person name="McMahon K.D."/>
            <person name="Konstantinidis K.T."/>
            <person name="Eloe-Fadrosh E.A."/>
            <person name="Kyrpides N.C."/>
            <person name="Woyke T."/>
        </authorList>
    </citation>
    <scope>NUCLEOTIDE SEQUENCE</scope>
    <source>
        <strain evidence="1">GVMAG-M-3300024258-14</strain>
    </source>
</reference>
<name>A0A6C0ILP2_9ZZZZ</name>